<evidence type="ECO:0000256" key="1">
    <source>
        <dbReference type="SAM" id="MobiDB-lite"/>
    </source>
</evidence>
<accession>A0AAV5RFT0</accession>
<comment type="caution">
    <text evidence="2">The sequence shown here is derived from an EMBL/GenBank/DDBJ whole genome shotgun (WGS) entry which is preliminary data.</text>
</comment>
<dbReference type="AlphaFoldDB" id="A0AAV5RFT0"/>
<feature type="region of interest" description="Disordered" evidence="1">
    <location>
        <begin position="1"/>
        <end position="62"/>
    </location>
</feature>
<evidence type="ECO:0000313" key="2">
    <source>
        <dbReference type="EMBL" id="GMM50298.1"/>
    </source>
</evidence>
<gene>
    <name evidence="2" type="ORF">DASB73_012560</name>
</gene>
<sequence>MSRTPPQQTTPEPSVGDVPTLYGMGAPIEEPESPLQLRSQKRKQQKSNNPSNGDSSNKTNHS</sequence>
<organism evidence="2 3">
    <name type="scientific">Starmerella bacillaris</name>
    <name type="common">Yeast</name>
    <name type="synonym">Candida zemplinina</name>
    <dbReference type="NCBI Taxonomy" id="1247836"/>
    <lineage>
        <taxon>Eukaryota</taxon>
        <taxon>Fungi</taxon>
        <taxon>Dikarya</taxon>
        <taxon>Ascomycota</taxon>
        <taxon>Saccharomycotina</taxon>
        <taxon>Dipodascomycetes</taxon>
        <taxon>Dipodascales</taxon>
        <taxon>Trichomonascaceae</taxon>
        <taxon>Starmerella</taxon>
    </lineage>
</organism>
<feature type="compositionally biased region" description="Polar residues" evidence="1">
    <location>
        <begin position="53"/>
        <end position="62"/>
    </location>
</feature>
<protein>
    <submittedName>
        <fullName evidence="2">Uncharacterized protein</fullName>
    </submittedName>
</protein>
<reference evidence="2 3" key="1">
    <citation type="journal article" date="2023" name="Elife">
        <title>Identification of key yeast species and microbe-microbe interactions impacting larval growth of Drosophila in the wild.</title>
        <authorList>
            <person name="Mure A."/>
            <person name="Sugiura Y."/>
            <person name="Maeda R."/>
            <person name="Honda K."/>
            <person name="Sakurai N."/>
            <person name="Takahashi Y."/>
            <person name="Watada M."/>
            <person name="Katoh T."/>
            <person name="Gotoh A."/>
            <person name="Gotoh Y."/>
            <person name="Taniguchi I."/>
            <person name="Nakamura K."/>
            <person name="Hayashi T."/>
            <person name="Katayama T."/>
            <person name="Uemura T."/>
            <person name="Hattori Y."/>
        </authorList>
    </citation>
    <scope>NUCLEOTIDE SEQUENCE [LARGE SCALE GENOMIC DNA]</scope>
    <source>
        <strain evidence="2 3">SB-73</strain>
    </source>
</reference>
<evidence type="ECO:0000313" key="3">
    <source>
        <dbReference type="Proteomes" id="UP001362899"/>
    </source>
</evidence>
<keyword evidence="3" id="KW-1185">Reference proteome</keyword>
<name>A0AAV5RFT0_STABA</name>
<dbReference type="Proteomes" id="UP001362899">
    <property type="component" value="Unassembled WGS sequence"/>
</dbReference>
<feature type="compositionally biased region" description="Polar residues" evidence="1">
    <location>
        <begin position="1"/>
        <end position="12"/>
    </location>
</feature>
<proteinExistence type="predicted"/>
<dbReference type="EMBL" id="BTGC01000003">
    <property type="protein sequence ID" value="GMM50298.1"/>
    <property type="molecule type" value="Genomic_DNA"/>
</dbReference>